<sequence length="139" mass="15654">MEGFIEFMLMEKFAKGDVISVPFPFSDASATKRRPALIIAESDSNNIILCPITSKPGREYEIKLEDQDFMFGKLNLSPCYIRPNIIATVDKSNVIRNIGKLRDEKINQVIATIIEILQKPCEPTLPASKAWKRGKNPKS</sequence>
<protein>
    <submittedName>
        <fullName evidence="3">Type II toxin-antitoxin system PemK/MazF family toxin</fullName>
    </submittedName>
</protein>
<dbReference type="KEGG" id="dfs:HGD76_04480"/>
<dbReference type="Gene3D" id="2.30.30.110">
    <property type="match status" value="1"/>
</dbReference>
<proteinExistence type="inferred from homology"/>
<dbReference type="InterPro" id="IPR003477">
    <property type="entry name" value="PemK-like"/>
</dbReference>
<dbReference type="InterPro" id="IPR011067">
    <property type="entry name" value="Plasmid_toxin/cell-grow_inhib"/>
</dbReference>
<evidence type="ECO:0000256" key="2">
    <source>
        <dbReference type="ARBA" id="ARBA00022649"/>
    </source>
</evidence>
<evidence type="ECO:0000256" key="1">
    <source>
        <dbReference type="ARBA" id="ARBA00007521"/>
    </source>
</evidence>
<name>A0A6H2BX33_DOLFA</name>
<keyword evidence="2" id="KW-1277">Toxin-antitoxin system</keyword>
<accession>A0A6H2BX33</accession>
<evidence type="ECO:0000313" key="4">
    <source>
        <dbReference type="Proteomes" id="UP000502433"/>
    </source>
</evidence>
<reference evidence="3 4" key="1">
    <citation type="submission" date="2020-04" db="EMBL/GenBank/DDBJ databases">
        <title>Genome-Wide Identification of 5-Methylcytosine Sites in Bacterial Genomes By High-Throughput Sequencing of MspJI Restriction Fragments.</title>
        <authorList>
            <person name="Wu V."/>
        </authorList>
    </citation>
    <scope>NUCLEOTIDE SEQUENCE [LARGE SCALE GENOMIC DNA]</scope>
    <source>
        <strain evidence="3 4">CCAP 1403/13f</strain>
    </source>
</reference>
<comment type="similarity">
    <text evidence="1">Belongs to the PemK/MazF family.</text>
</comment>
<reference evidence="3 4" key="2">
    <citation type="submission" date="2020-04" db="EMBL/GenBank/DDBJ databases">
        <authorList>
            <person name="Fomenkov A."/>
            <person name="Anton B.P."/>
            <person name="Roberts R.J."/>
        </authorList>
    </citation>
    <scope>NUCLEOTIDE SEQUENCE [LARGE SCALE GENOMIC DNA]</scope>
    <source>
        <strain evidence="3 4">CCAP 1403/13f</strain>
    </source>
</reference>
<dbReference type="Proteomes" id="UP000502433">
    <property type="component" value="Chromosome"/>
</dbReference>
<dbReference type="RefSeq" id="WP_053540960.1">
    <property type="nucleotide sequence ID" value="NZ_CP051206.1"/>
</dbReference>
<dbReference type="AlphaFoldDB" id="A0A6H2BX33"/>
<evidence type="ECO:0000313" key="3">
    <source>
        <dbReference type="EMBL" id="QJB43590.1"/>
    </source>
</evidence>
<dbReference type="Pfam" id="PF02452">
    <property type="entry name" value="PemK_toxin"/>
    <property type="match status" value="1"/>
</dbReference>
<dbReference type="GO" id="GO:0003677">
    <property type="term" value="F:DNA binding"/>
    <property type="evidence" value="ECO:0007669"/>
    <property type="project" value="InterPro"/>
</dbReference>
<dbReference type="SUPFAM" id="SSF50118">
    <property type="entry name" value="Cell growth inhibitor/plasmid maintenance toxic component"/>
    <property type="match status" value="1"/>
</dbReference>
<gene>
    <name evidence="3" type="ORF">HGD76_04480</name>
</gene>
<dbReference type="EMBL" id="CP051206">
    <property type="protein sequence ID" value="QJB43590.1"/>
    <property type="molecule type" value="Genomic_DNA"/>
</dbReference>
<organism evidence="3 4">
    <name type="scientific">Dolichospermum flos-aquae CCAP 1403/13F</name>
    <dbReference type="NCBI Taxonomy" id="315271"/>
    <lineage>
        <taxon>Bacteria</taxon>
        <taxon>Bacillati</taxon>
        <taxon>Cyanobacteriota</taxon>
        <taxon>Cyanophyceae</taxon>
        <taxon>Nostocales</taxon>
        <taxon>Aphanizomenonaceae</taxon>
        <taxon>Dolichospermum</taxon>
    </lineage>
</organism>